<proteinExistence type="inferred from homology"/>
<protein>
    <submittedName>
        <fullName evidence="13">Methyl-accepting chemotaxis protein</fullName>
    </submittedName>
</protein>
<comment type="caution">
    <text evidence="13">The sequence shown here is derived from an EMBL/GenBank/DDBJ whole genome shotgun (WGS) entry which is preliminary data.</text>
</comment>
<dbReference type="InterPro" id="IPR003660">
    <property type="entry name" value="HAMP_dom"/>
</dbReference>
<dbReference type="CDD" id="cd11386">
    <property type="entry name" value="MCP_signal"/>
    <property type="match status" value="1"/>
</dbReference>
<name>A0ABS9UI89_9BACL</name>
<dbReference type="CDD" id="cd12912">
    <property type="entry name" value="PDC2_MCP_like"/>
    <property type="match status" value="1"/>
</dbReference>
<keyword evidence="14" id="KW-1185">Reference proteome</keyword>
<dbReference type="InterPro" id="IPR004089">
    <property type="entry name" value="MCPsignal_dom"/>
</dbReference>
<keyword evidence="7 9" id="KW-0807">Transducer</keyword>
<evidence type="ECO:0000313" key="13">
    <source>
        <dbReference type="EMBL" id="MCH7324059.1"/>
    </source>
</evidence>
<comment type="subcellular location">
    <subcellularLocation>
        <location evidence="1">Cell membrane</location>
        <topology evidence="1">Multi-pass membrane protein</topology>
    </subcellularLocation>
</comment>
<dbReference type="Pfam" id="PF02743">
    <property type="entry name" value="dCache_1"/>
    <property type="match status" value="1"/>
</dbReference>
<keyword evidence="3" id="KW-0145">Chemotaxis</keyword>
<dbReference type="EMBL" id="JAKZFC010000020">
    <property type="protein sequence ID" value="MCH7324059.1"/>
    <property type="molecule type" value="Genomic_DNA"/>
</dbReference>
<dbReference type="Gene3D" id="3.30.450.20">
    <property type="entry name" value="PAS domain"/>
    <property type="match status" value="2"/>
</dbReference>
<dbReference type="CDD" id="cd06225">
    <property type="entry name" value="HAMP"/>
    <property type="match status" value="1"/>
</dbReference>
<dbReference type="PANTHER" id="PTHR32089:SF112">
    <property type="entry name" value="LYSOZYME-LIKE PROTEIN-RELATED"/>
    <property type="match status" value="1"/>
</dbReference>
<dbReference type="SUPFAM" id="SSF103190">
    <property type="entry name" value="Sensory domain-like"/>
    <property type="match status" value="1"/>
</dbReference>
<dbReference type="PROSITE" id="PS50111">
    <property type="entry name" value="CHEMOTAXIS_TRANSDUC_2"/>
    <property type="match status" value="1"/>
</dbReference>
<keyword evidence="4 10" id="KW-0812">Transmembrane</keyword>
<keyword evidence="2" id="KW-1003">Cell membrane</keyword>
<evidence type="ECO:0000259" key="12">
    <source>
        <dbReference type="PROSITE" id="PS50885"/>
    </source>
</evidence>
<evidence type="ECO:0000259" key="11">
    <source>
        <dbReference type="PROSITE" id="PS50111"/>
    </source>
</evidence>
<accession>A0ABS9UI89</accession>
<evidence type="ECO:0000256" key="1">
    <source>
        <dbReference type="ARBA" id="ARBA00004651"/>
    </source>
</evidence>
<feature type="transmembrane region" description="Helical" evidence="10">
    <location>
        <begin position="296"/>
        <end position="318"/>
    </location>
</feature>
<evidence type="ECO:0000256" key="8">
    <source>
        <dbReference type="ARBA" id="ARBA00029447"/>
    </source>
</evidence>
<evidence type="ECO:0000256" key="4">
    <source>
        <dbReference type="ARBA" id="ARBA00022692"/>
    </source>
</evidence>
<dbReference type="Proteomes" id="UP001316087">
    <property type="component" value="Unassembled WGS sequence"/>
</dbReference>
<dbReference type="InterPro" id="IPR029151">
    <property type="entry name" value="Sensor-like_sf"/>
</dbReference>
<dbReference type="Gene3D" id="1.10.287.950">
    <property type="entry name" value="Methyl-accepting chemotaxis protein"/>
    <property type="match status" value="1"/>
</dbReference>
<evidence type="ECO:0000256" key="10">
    <source>
        <dbReference type="SAM" id="Phobius"/>
    </source>
</evidence>
<evidence type="ECO:0000313" key="14">
    <source>
        <dbReference type="Proteomes" id="UP001316087"/>
    </source>
</evidence>
<dbReference type="Pfam" id="PF00015">
    <property type="entry name" value="MCPsignal"/>
    <property type="match status" value="1"/>
</dbReference>
<dbReference type="PROSITE" id="PS50885">
    <property type="entry name" value="HAMP"/>
    <property type="match status" value="1"/>
</dbReference>
<evidence type="ECO:0000256" key="5">
    <source>
        <dbReference type="ARBA" id="ARBA00022989"/>
    </source>
</evidence>
<dbReference type="CDD" id="cd12913">
    <property type="entry name" value="PDC1_MCP_like"/>
    <property type="match status" value="1"/>
</dbReference>
<keyword evidence="5 10" id="KW-1133">Transmembrane helix</keyword>
<organism evidence="13 14">
    <name type="scientific">Solibacillus palustris</name>
    <dbReference type="NCBI Taxonomy" id="2908203"/>
    <lineage>
        <taxon>Bacteria</taxon>
        <taxon>Bacillati</taxon>
        <taxon>Bacillota</taxon>
        <taxon>Bacilli</taxon>
        <taxon>Bacillales</taxon>
        <taxon>Caryophanaceae</taxon>
        <taxon>Solibacillus</taxon>
    </lineage>
</organism>
<feature type="domain" description="Methyl-accepting transducer" evidence="11">
    <location>
        <begin position="390"/>
        <end position="661"/>
    </location>
</feature>
<evidence type="ECO:0000256" key="7">
    <source>
        <dbReference type="ARBA" id="ARBA00023224"/>
    </source>
</evidence>
<feature type="domain" description="HAMP" evidence="12">
    <location>
        <begin position="319"/>
        <end position="371"/>
    </location>
</feature>
<evidence type="ECO:0000256" key="6">
    <source>
        <dbReference type="ARBA" id="ARBA00023136"/>
    </source>
</evidence>
<dbReference type="Pfam" id="PF00672">
    <property type="entry name" value="HAMP"/>
    <property type="match status" value="1"/>
</dbReference>
<evidence type="ECO:0000256" key="2">
    <source>
        <dbReference type="ARBA" id="ARBA00022475"/>
    </source>
</evidence>
<dbReference type="PANTHER" id="PTHR32089">
    <property type="entry name" value="METHYL-ACCEPTING CHEMOTAXIS PROTEIN MCPB"/>
    <property type="match status" value="1"/>
</dbReference>
<feature type="transmembrane region" description="Helical" evidence="10">
    <location>
        <begin position="12"/>
        <end position="34"/>
    </location>
</feature>
<evidence type="ECO:0000256" key="3">
    <source>
        <dbReference type="ARBA" id="ARBA00022500"/>
    </source>
</evidence>
<comment type="similarity">
    <text evidence="8">Belongs to the methyl-accepting chemotaxis (MCP) protein family.</text>
</comment>
<reference evidence="13 14" key="1">
    <citation type="submission" date="2022-03" db="EMBL/GenBank/DDBJ databases">
        <authorList>
            <person name="Jo J.-H."/>
            <person name="Im W.-T."/>
        </authorList>
    </citation>
    <scope>NUCLEOTIDE SEQUENCE [LARGE SCALE GENOMIC DNA]</scope>
    <source>
        <strain evidence="13 14">MA9</strain>
    </source>
</reference>
<sequence>MKKLLGNLKIVTKIGILIPIITIFLVSMSIINYLGASNELENSIENEMSLLSDNVSNSVENKLYSHKQLMYSAKSAIESIDKPMTREQFVRFVEQLLPSNKETYGMGFWLEKDVANGELFGPYAHKDGEKVIYTDIYEDPSYDFHTQEWYTNSLKSAEVTYTQPYFDEALGEMFISFGIQLVKGNEPIGVITADYVLNSIQSIVSDVTIRESGYAFLMEDSGKFLTHPDPEKVNNETVQNYLNMPIEQLANVEDLIEITIDDEEYTLQYKQIDGMPWKLVLLVPTSELYSEVQAMLYQQIIASIVLIVLIAIVIFLIARYIRSEVQNMNDYLGILANGDLTQMMAADTKDEFGEMAQYYNHSQQSLGGMVQRILSESEIVASTAEELTASVQEVNLSITNVATSMQDVAENTSKQHVVSEQLESVTTVLANDMHGVVNVLENAVQKSTTTSDIAAGGSKQIRTFVDEITQLHIQVENSANLVNSLKDQSAQIDTMSQLISSITDQTNLLSLNAAIEAARAGEAGKGFAVVAGEVKALAEQTGHASQDIAKLVRNIQDQINEAVSMMEQSRTIAHNGIDSVQQAGVTFDTITNAIQDLKRTIEETSHNTTNAYGKLTEVTVTVQAIREQAIATNEHTLNVSAITEEQSSTMNEMAVASEQLAMLAQSLQEETGKFNV</sequence>
<dbReference type="SUPFAM" id="SSF58104">
    <property type="entry name" value="Methyl-accepting chemotaxis protein (MCP) signaling domain"/>
    <property type="match status" value="1"/>
</dbReference>
<keyword evidence="6 10" id="KW-0472">Membrane</keyword>
<gene>
    <name evidence="13" type="ORF">LZ480_19550</name>
</gene>
<dbReference type="SMART" id="SM00283">
    <property type="entry name" value="MA"/>
    <property type="match status" value="1"/>
</dbReference>
<dbReference type="InterPro" id="IPR033479">
    <property type="entry name" value="dCache_1"/>
</dbReference>
<dbReference type="RefSeq" id="WP_241371216.1">
    <property type="nucleotide sequence ID" value="NZ_JAKZFC010000020.1"/>
</dbReference>
<evidence type="ECO:0000256" key="9">
    <source>
        <dbReference type="PROSITE-ProRule" id="PRU00284"/>
    </source>
</evidence>